<dbReference type="PANTHER" id="PTHR31084:SF0">
    <property type="entry name" value="ALPHA-L-FUCOSIDASE 2"/>
    <property type="match status" value="1"/>
</dbReference>
<evidence type="ECO:0000313" key="3">
    <source>
        <dbReference type="Proteomes" id="UP000616779"/>
    </source>
</evidence>
<protein>
    <recommendedName>
        <fullName evidence="1">Glycosyl hydrolase family 95 N-terminal domain-containing protein</fullName>
    </recommendedName>
</protein>
<dbReference type="InterPro" id="IPR027414">
    <property type="entry name" value="GH95_N_dom"/>
</dbReference>
<proteinExistence type="predicted"/>
<gene>
    <name evidence="2" type="ORF">GC098_31270</name>
</gene>
<accession>A0ABX1Y4H4</accession>
<dbReference type="EMBL" id="WHOA01000233">
    <property type="protein sequence ID" value="NOU75790.1"/>
    <property type="molecule type" value="Genomic_DNA"/>
</dbReference>
<evidence type="ECO:0000259" key="1">
    <source>
        <dbReference type="Pfam" id="PF14498"/>
    </source>
</evidence>
<evidence type="ECO:0000313" key="2">
    <source>
        <dbReference type="EMBL" id="NOU75790.1"/>
    </source>
</evidence>
<dbReference type="Gene3D" id="2.70.98.50">
    <property type="entry name" value="putative glycoside hydrolase family protein from bacillus halodurans"/>
    <property type="match status" value="1"/>
</dbReference>
<dbReference type="Proteomes" id="UP000616779">
    <property type="component" value="Unassembled WGS sequence"/>
</dbReference>
<dbReference type="RefSeq" id="WP_171647771.1">
    <property type="nucleotide sequence ID" value="NZ_WHOA01000233.1"/>
</dbReference>
<feature type="domain" description="Glycosyl hydrolase family 95 N-terminal" evidence="1">
    <location>
        <begin position="4"/>
        <end position="126"/>
    </location>
</feature>
<name>A0ABX1Y4H4_9BACL</name>
<dbReference type="PANTHER" id="PTHR31084">
    <property type="entry name" value="ALPHA-L-FUCOSIDASE 2"/>
    <property type="match status" value="1"/>
</dbReference>
<keyword evidence="3" id="KW-1185">Reference proteome</keyword>
<comment type="caution">
    <text evidence="2">The sequence shown here is derived from an EMBL/GenBank/DDBJ whole genome shotgun (WGS) entry which is preliminary data.</text>
</comment>
<organism evidence="2 3">
    <name type="scientific">Paenibacillus phytorum</name>
    <dbReference type="NCBI Taxonomy" id="2654977"/>
    <lineage>
        <taxon>Bacteria</taxon>
        <taxon>Bacillati</taxon>
        <taxon>Bacillota</taxon>
        <taxon>Bacilli</taxon>
        <taxon>Bacillales</taxon>
        <taxon>Paenibacillaceae</taxon>
        <taxon>Paenibacillus</taxon>
    </lineage>
</organism>
<dbReference type="Pfam" id="PF14498">
    <property type="entry name" value="Glyco_hyd_65N_2"/>
    <property type="match status" value="1"/>
</dbReference>
<reference evidence="2 3" key="1">
    <citation type="submission" date="2019-10" db="EMBL/GenBank/DDBJ databases">
        <title>Description of Paenibacillus terrestris sp. nov.</title>
        <authorList>
            <person name="Carlier A."/>
            <person name="Qi S."/>
        </authorList>
    </citation>
    <scope>NUCLEOTIDE SEQUENCE [LARGE SCALE GENOMIC DNA]</scope>
    <source>
        <strain evidence="2 3">LMG 31458</strain>
    </source>
</reference>
<sequence>MKRLTYRKAAVQWAEALPLGNGRIGAMHYGGVERELFQLNEDTLWSGPPNRDRSYDDKESLRKVRQLIDEQKYGEATDETKNMFGPYAQGYMPLGDLMIHHFQGNDCRRYERMLNIEEAISSIVYHWSGPTAW</sequence>